<dbReference type="GO" id="GO:0005739">
    <property type="term" value="C:mitochondrion"/>
    <property type="evidence" value="ECO:0007669"/>
    <property type="project" value="GOC"/>
</dbReference>
<dbReference type="Pfam" id="PF00254">
    <property type="entry name" value="FKBP_C"/>
    <property type="match status" value="1"/>
</dbReference>
<evidence type="ECO:0000313" key="7">
    <source>
        <dbReference type="EMBL" id="RMZ56011.1"/>
    </source>
</evidence>
<dbReference type="PROSITE" id="PS50059">
    <property type="entry name" value="FKBP_PPIASE"/>
    <property type="match status" value="1"/>
</dbReference>
<dbReference type="EC" id="5.2.1.8" evidence="5"/>
<dbReference type="SUPFAM" id="SSF54534">
    <property type="entry name" value="FKBP-like"/>
    <property type="match status" value="1"/>
</dbReference>
<dbReference type="GO" id="GO:0003755">
    <property type="term" value="F:peptidyl-prolyl cis-trans isomerase activity"/>
    <property type="evidence" value="ECO:0007669"/>
    <property type="project" value="UniProtKB-KW"/>
</dbReference>
<dbReference type="Gene3D" id="1.10.150.570">
    <property type="entry name" value="GidA associated domain, C-terminal subdomain"/>
    <property type="match status" value="1"/>
</dbReference>
<evidence type="ECO:0000256" key="2">
    <source>
        <dbReference type="ARBA" id="ARBA00007653"/>
    </source>
</evidence>
<accession>A0A3M7KZW5</accession>
<dbReference type="InterPro" id="IPR044239">
    <property type="entry name" value="FKBP20-2-like"/>
</dbReference>
<dbReference type="InterPro" id="IPR001179">
    <property type="entry name" value="PPIase_FKBP_dom"/>
</dbReference>
<keyword evidence="5" id="KW-0697">Rotamase</keyword>
<keyword evidence="4" id="KW-0274">FAD</keyword>
<dbReference type="InterPro" id="IPR046357">
    <property type="entry name" value="PPIase_dom_sf"/>
</dbReference>
<evidence type="ECO:0000256" key="1">
    <source>
        <dbReference type="ARBA" id="ARBA00001974"/>
    </source>
</evidence>
<dbReference type="InterPro" id="IPR040131">
    <property type="entry name" value="MnmG_N"/>
</dbReference>
<dbReference type="Gene3D" id="3.10.50.40">
    <property type="match status" value="1"/>
</dbReference>
<dbReference type="GO" id="GO:0070899">
    <property type="term" value="P:mitochondrial tRNA wobble uridine modification"/>
    <property type="evidence" value="ECO:0007669"/>
    <property type="project" value="UniProtKB-ARBA"/>
</dbReference>
<comment type="cofactor">
    <cofactor evidence="1">
        <name>FAD</name>
        <dbReference type="ChEBI" id="CHEBI:57692"/>
    </cofactor>
</comment>
<comment type="similarity">
    <text evidence="2">Belongs to the MnmG family.</text>
</comment>
<name>A0A3M7KZW5_AUXPR</name>
<dbReference type="PRINTS" id="PR00411">
    <property type="entry name" value="PNDRDTASEI"/>
</dbReference>
<keyword evidence="5" id="KW-0413">Isomerase</keyword>
<dbReference type="FunFam" id="1.10.150.570:FF:000001">
    <property type="entry name" value="tRNA uridine 5-carboxymethylaminomethyl modification enzyme MnmG"/>
    <property type="match status" value="1"/>
</dbReference>
<evidence type="ECO:0000256" key="4">
    <source>
        <dbReference type="ARBA" id="ARBA00022827"/>
    </source>
</evidence>
<evidence type="ECO:0000313" key="8">
    <source>
        <dbReference type="Proteomes" id="UP000279271"/>
    </source>
</evidence>
<comment type="caution">
    <text evidence="7">The sequence shown here is derived from an EMBL/GenBank/DDBJ whole genome shotgun (WGS) entry which is preliminary data.</text>
</comment>
<dbReference type="Pfam" id="PF13932">
    <property type="entry name" value="SAM_GIDA_C"/>
    <property type="match status" value="1"/>
</dbReference>
<dbReference type="InterPro" id="IPR026904">
    <property type="entry name" value="MnmG_C"/>
</dbReference>
<evidence type="ECO:0000259" key="6">
    <source>
        <dbReference type="PROSITE" id="PS50059"/>
    </source>
</evidence>
<dbReference type="SMART" id="SM01228">
    <property type="entry name" value="GIDA_assoc_3"/>
    <property type="match status" value="1"/>
</dbReference>
<evidence type="ECO:0000256" key="5">
    <source>
        <dbReference type="PROSITE-ProRule" id="PRU00277"/>
    </source>
</evidence>
<organism evidence="7 8">
    <name type="scientific">Auxenochlorella protothecoides</name>
    <name type="common">Green microalga</name>
    <name type="synonym">Chlorella protothecoides</name>
    <dbReference type="NCBI Taxonomy" id="3075"/>
    <lineage>
        <taxon>Eukaryota</taxon>
        <taxon>Viridiplantae</taxon>
        <taxon>Chlorophyta</taxon>
        <taxon>core chlorophytes</taxon>
        <taxon>Trebouxiophyceae</taxon>
        <taxon>Chlorellales</taxon>
        <taxon>Chlorellaceae</taxon>
        <taxon>Auxenochlorella</taxon>
    </lineage>
</organism>
<sequence length="528" mass="55891">MFRVARPWTRHPPRPIRAFSSTRDVDVIVVGGGHAGCEAAAAAARRGARTLLITPSPSATIGEMSCNPSIGGLAKGTLVREVDALDGLMGRVADEAGIQFRMLNASKGPAVRGPRAQMDRALYKAAMQAALAAVLDASVVDLVLESGGASPRHAAGTPAVAGVRLSDGRTVGARAALVREAMASGRGAVFASGATKQAAEVAEMARDEALHLPPDLDYAAMPLSSEDVEKLSTVRPTCLAAARRIPGVTPAAIVLLLQHVRRRQKARAAVEALGTEAGRELADRRAQRAATESGSLGAPVLSRRQIFLMLQTAGAASLAPMASPPPALSQGLPAEPRGTTQLLSKADMAALTPTQRQLYEYNHRLQVSNGAPAGFPGFVREGYDMRVIAEEGFQTTPEGLIYKDYEAGTGELPQGEQQVLFDYTAYNEAGKMEWVVAMAGVIDSSYRKNAIAKTRLGIGSLIPGFEMGLKTMRVGGKRRIVVPPELGPPVGPATFFSAKQFEVFDVELRGTQNCRRRQTGFFSDVVCE</sequence>
<gene>
    <name evidence="7" type="ORF">APUTEX25_004435</name>
</gene>
<protein>
    <recommendedName>
        <fullName evidence="5">peptidylprolyl isomerase</fullName>
        <ecNumber evidence="5">5.2.1.8</ecNumber>
    </recommendedName>
</protein>
<dbReference type="EMBL" id="QOKY01000154">
    <property type="protein sequence ID" value="RMZ56011.1"/>
    <property type="molecule type" value="Genomic_DNA"/>
</dbReference>
<comment type="catalytic activity">
    <reaction evidence="5">
        <text>[protein]-peptidylproline (omega=180) = [protein]-peptidylproline (omega=0)</text>
        <dbReference type="Rhea" id="RHEA:16237"/>
        <dbReference type="Rhea" id="RHEA-COMP:10747"/>
        <dbReference type="Rhea" id="RHEA-COMP:10748"/>
        <dbReference type="ChEBI" id="CHEBI:83833"/>
        <dbReference type="ChEBI" id="CHEBI:83834"/>
        <dbReference type="EC" id="5.2.1.8"/>
    </reaction>
</comment>
<proteinExistence type="inferred from homology"/>
<dbReference type="PANTHER" id="PTHR47414:SF1">
    <property type="entry name" value="PEPTIDYL-PROLYL CIS-TRANS ISOMERASE FKBP20-2, CHLOROPLASTIC"/>
    <property type="match status" value="1"/>
</dbReference>
<dbReference type="Pfam" id="PF01134">
    <property type="entry name" value="GIDA"/>
    <property type="match status" value="1"/>
</dbReference>
<dbReference type="Gene3D" id="3.50.50.60">
    <property type="entry name" value="FAD/NAD(P)-binding domain"/>
    <property type="match status" value="1"/>
</dbReference>
<dbReference type="InterPro" id="IPR036188">
    <property type="entry name" value="FAD/NAD-bd_sf"/>
</dbReference>
<dbReference type="SUPFAM" id="SSF51905">
    <property type="entry name" value="FAD/NAD(P)-binding domain"/>
    <property type="match status" value="1"/>
</dbReference>
<dbReference type="PANTHER" id="PTHR47414">
    <property type="entry name" value="PEPTIDYL-PROLYL CIS-TRANS ISOMERASE FKBP20-2, CHLOROPLASTIC"/>
    <property type="match status" value="1"/>
</dbReference>
<reference evidence="8" key="1">
    <citation type="journal article" date="2018" name="Algal Res.">
        <title>Characterization of plant carbon substrate utilization by Auxenochlorella protothecoides.</title>
        <authorList>
            <person name="Vogler B.W."/>
            <person name="Starkenburg S.R."/>
            <person name="Sudasinghe N."/>
            <person name="Schambach J.Y."/>
            <person name="Rollin J.A."/>
            <person name="Pattathil S."/>
            <person name="Barry A.N."/>
        </authorList>
    </citation>
    <scope>NUCLEOTIDE SEQUENCE [LARGE SCALE GENOMIC DNA]</scope>
    <source>
        <strain evidence="8">UTEX 25</strain>
    </source>
</reference>
<dbReference type="InterPro" id="IPR044920">
    <property type="entry name" value="MnmG_C_subdom_sf"/>
</dbReference>
<dbReference type="InterPro" id="IPR047001">
    <property type="entry name" value="MnmG_C_subdom"/>
</dbReference>
<feature type="domain" description="PPIase FKBP-type" evidence="6">
    <location>
        <begin position="416"/>
        <end position="512"/>
    </location>
</feature>
<evidence type="ECO:0000256" key="3">
    <source>
        <dbReference type="ARBA" id="ARBA00022630"/>
    </source>
</evidence>
<dbReference type="AlphaFoldDB" id="A0A3M7KZW5"/>
<dbReference type="Proteomes" id="UP000279271">
    <property type="component" value="Unassembled WGS sequence"/>
</dbReference>
<keyword evidence="3" id="KW-0285">Flavoprotein</keyword>